<proteinExistence type="predicted"/>
<feature type="domain" description="Phasin" evidence="1">
    <location>
        <begin position="18"/>
        <end position="110"/>
    </location>
</feature>
<evidence type="ECO:0000313" key="3">
    <source>
        <dbReference type="Proteomes" id="UP000536835"/>
    </source>
</evidence>
<dbReference type="Proteomes" id="UP000536835">
    <property type="component" value="Unassembled WGS sequence"/>
</dbReference>
<comment type="caution">
    <text evidence="2">The sequence shown here is derived from an EMBL/GenBank/DDBJ whole genome shotgun (WGS) entry which is preliminary data.</text>
</comment>
<dbReference type="EMBL" id="JABFCX010000003">
    <property type="protein sequence ID" value="NNU17546.1"/>
    <property type="molecule type" value="Genomic_DNA"/>
</dbReference>
<dbReference type="Pfam" id="PF09361">
    <property type="entry name" value="Phasin_2"/>
    <property type="match status" value="1"/>
</dbReference>
<name>A0A7Y3RPW4_9PROT</name>
<gene>
    <name evidence="2" type="ORF">HK107_14540</name>
</gene>
<dbReference type="RefSeq" id="WP_173201067.1">
    <property type="nucleotide sequence ID" value="NZ_JABFCX010000003.1"/>
</dbReference>
<dbReference type="AlphaFoldDB" id="A0A7Y3RPW4"/>
<reference evidence="2 3" key="1">
    <citation type="submission" date="2020-05" db="EMBL/GenBank/DDBJ databases">
        <title>Parvularcula mediterraneae sp. nov., isolated from polypropylene straw from shallow seawater of the seashore of Laganas in Zakynthos island, Greece.</title>
        <authorList>
            <person name="Szabo I."/>
            <person name="Al-Omari J."/>
            <person name="Rado J."/>
            <person name="Szerdahelyi G.S."/>
        </authorList>
    </citation>
    <scope>NUCLEOTIDE SEQUENCE [LARGE SCALE GENOMIC DNA]</scope>
    <source>
        <strain evidence="2 3">ZS-1/3</strain>
    </source>
</reference>
<dbReference type="InterPro" id="IPR018968">
    <property type="entry name" value="Phasin"/>
</dbReference>
<organism evidence="2 3">
    <name type="scientific">Parvularcula mediterranea</name>
    <dbReference type="NCBI Taxonomy" id="2732508"/>
    <lineage>
        <taxon>Bacteria</taxon>
        <taxon>Pseudomonadati</taxon>
        <taxon>Pseudomonadota</taxon>
        <taxon>Alphaproteobacteria</taxon>
        <taxon>Parvularculales</taxon>
        <taxon>Parvularculaceae</taxon>
        <taxon>Parvularcula</taxon>
    </lineage>
</organism>
<protein>
    <recommendedName>
        <fullName evidence="1">Phasin domain-containing protein</fullName>
    </recommendedName>
</protein>
<evidence type="ECO:0000313" key="2">
    <source>
        <dbReference type="EMBL" id="NNU17546.1"/>
    </source>
</evidence>
<evidence type="ECO:0000259" key="1">
    <source>
        <dbReference type="Pfam" id="PF09361"/>
    </source>
</evidence>
<sequence length="129" mass="14353">MASIFDPFLKQTEFYWSSTRNITAMTEMLSASIHGAMKLSGEATRFFSERMREDMDTAKHLSTCRTGEDVFRTGSAFFDNAVRAYADETAKMVHLAADATAATCRPMEDRTKEALHSVAGIPKHNGMFA</sequence>
<accession>A0A7Y3RPW4</accession>
<keyword evidence="3" id="KW-1185">Reference proteome</keyword>